<dbReference type="Proteomes" id="UP001408356">
    <property type="component" value="Unassembled WGS sequence"/>
</dbReference>
<keyword evidence="3" id="KW-1185">Reference proteome</keyword>
<evidence type="ECO:0000256" key="1">
    <source>
        <dbReference type="SAM" id="MobiDB-lite"/>
    </source>
</evidence>
<comment type="caution">
    <text evidence="2">The sequence shown here is derived from an EMBL/GenBank/DDBJ whole genome shotgun (WGS) entry which is preliminary data.</text>
</comment>
<organism evidence="2 3">
    <name type="scientific">Seiridium unicorne</name>
    <dbReference type="NCBI Taxonomy" id="138068"/>
    <lineage>
        <taxon>Eukaryota</taxon>
        <taxon>Fungi</taxon>
        <taxon>Dikarya</taxon>
        <taxon>Ascomycota</taxon>
        <taxon>Pezizomycotina</taxon>
        <taxon>Sordariomycetes</taxon>
        <taxon>Xylariomycetidae</taxon>
        <taxon>Amphisphaeriales</taxon>
        <taxon>Sporocadaceae</taxon>
        <taxon>Seiridium</taxon>
    </lineage>
</organism>
<evidence type="ECO:0000313" key="2">
    <source>
        <dbReference type="EMBL" id="KAK9425352.1"/>
    </source>
</evidence>
<feature type="region of interest" description="Disordered" evidence="1">
    <location>
        <begin position="343"/>
        <end position="374"/>
    </location>
</feature>
<dbReference type="EMBL" id="JARVKF010000019">
    <property type="protein sequence ID" value="KAK9425352.1"/>
    <property type="molecule type" value="Genomic_DNA"/>
</dbReference>
<evidence type="ECO:0000313" key="3">
    <source>
        <dbReference type="Proteomes" id="UP001408356"/>
    </source>
</evidence>
<gene>
    <name evidence="2" type="ORF">SUNI508_13088</name>
</gene>
<proteinExistence type="predicted"/>
<sequence>MSGLVQIPFSAFKLIDLGQSIGLKLYQTLYTDHSEPVGLIAIVQAFGLVRPSDQAVDEFNRKWTKGSSRWRLQETGIEMVSGKSSTTAEIAKTREGESALIVLSFMVEAFGAKVTSDFARRIVDSTPDTLVPIKPRRAQVTNVVGAIECQTTCVSWQAEIHGAQQAVHEQPVIWTADSVLPSRSFDLPVDAMRAFYQALCTVSRFPQDYHCTVKTSLSLTTLFVLAHSICGLQVCVLVNGKVVFGKLAFGSWRVCLERNENEIGQSHRTEIKLGRKLNDIDDLLVIDEVGPLRANRVPIDGIGKAATVGQGLNDSEAKELAALAIGATISILEGLQKEVVDETGDDDASDVSLADPSGASNPSNKAVSGDGDSTPIKARIKTRLEADTISLWWGCSHRSATELLEKSKKALLQQPENVSWLQLRLPRSIIAKIASFEDMEEEGKLRERQRMNHALDRRDFARVTHMLATQLLLISFLQCNDSSKGLLRVRSTCQPQNSVLGRSIRALNKMETIGQSDVLYSWYYWLRGQSCPLPQSNYGFDVIIAEGYLIYRNILLDLNLSPESSELVTIEPGHILSQEQRHSEVRGHDNGYSVLDVPHFQAKLTGPEKLRSRDHTGPLHLAWRIEEGEGFMDLTVDLESRNIEFQISASIYQIVKETWKLHYGDRSIGCNHEEERVGTLTEGEVVDVMSAGALKDQNNPSPWKPLVLLSAHGNDRGQVACLLSAAPDWSGMVRRDACLRCCVTACLQMGLDFLID</sequence>
<name>A0ABR2VEL4_9PEZI</name>
<protein>
    <submittedName>
        <fullName evidence="2">Uncharacterized protein</fullName>
    </submittedName>
</protein>
<reference evidence="2 3" key="1">
    <citation type="journal article" date="2024" name="J. Plant Pathol.">
        <title>Sequence and assembly of the genome of Seiridium unicorne, isolate CBS 538.82, causal agent of cypress canker disease.</title>
        <authorList>
            <person name="Scali E."/>
            <person name="Rocca G.D."/>
            <person name="Danti R."/>
            <person name="Garbelotto M."/>
            <person name="Barberini S."/>
            <person name="Baroncelli R."/>
            <person name="Emiliani G."/>
        </authorList>
    </citation>
    <scope>NUCLEOTIDE SEQUENCE [LARGE SCALE GENOMIC DNA]</scope>
    <source>
        <strain evidence="2 3">BM-138-508</strain>
    </source>
</reference>
<accession>A0ABR2VEL4</accession>